<dbReference type="PANTHER" id="PTHR42850:SF2">
    <property type="entry name" value="BLL5683 PROTEIN"/>
    <property type="match status" value="1"/>
</dbReference>
<evidence type="ECO:0000313" key="3">
    <source>
        <dbReference type="EMBL" id="MTK20574.1"/>
    </source>
</evidence>
<feature type="domain" description="Calcineurin-like phosphoesterase" evidence="2">
    <location>
        <begin position="1"/>
        <end position="197"/>
    </location>
</feature>
<organism evidence="3 4">
    <name type="scientific">Turicibacter sanguinis</name>
    <dbReference type="NCBI Taxonomy" id="154288"/>
    <lineage>
        <taxon>Bacteria</taxon>
        <taxon>Bacillati</taxon>
        <taxon>Bacillota</taxon>
        <taxon>Erysipelotrichia</taxon>
        <taxon>Erysipelotrichales</taxon>
        <taxon>Turicibacteraceae</taxon>
        <taxon>Turicibacter</taxon>
    </lineage>
</organism>
<dbReference type="InterPro" id="IPR050126">
    <property type="entry name" value="Ap4A_hydrolase"/>
</dbReference>
<dbReference type="InterPro" id="IPR024654">
    <property type="entry name" value="Calcineurin-like_PHP_lpxH"/>
</dbReference>
<dbReference type="Proteomes" id="UP000487649">
    <property type="component" value="Unassembled WGS sequence"/>
</dbReference>
<dbReference type="EMBL" id="WMQE01000006">
    <property type="protein sequence ID" value="MTK20574.1"/>
    <property type="molecule type" value="Genomic_DNA"/>
</dbReference>
<dbReference type="OrthoDB" id="9800565at2"/>
<reference evidence="3 4" key="1">
    <citation type="journal article" date="2019" name="Nat. Med.">
        <title>A library of human gut bacterial isolates paired with longitudinal multiomics data enables mechanistic microbiome research.</title>
        <authorList>
            <person name="Poyet M."/>
            <person name="Groussin M."/>
            <person name="Gibbons S.M."/>
            <person name="Avila-Pacheco J."/>
            <person name="Jiang X."/>
            <person name="Kearney S.M."/>
            <person name="Perrotta A.R."/>
            <person name="Berdy B."/>
            <person name="Zhao S."/>
            <person name="Lieberman T.D."/>
            <person name="Swanson P.K."/>
            <person name="Smith M."/>
            <person name="Roesemann S."/>
            <person name="Alexander J.E."/>
            <person name="Rich S.A."/>
            <person name="Livny J."/>
            <person name="Vlamakis H."/>
            <person name="Clish C."/>
            <person name="Bullock K."/>
            <person name="Deik A."/>
            <person name="Scott J."/>
            <person name="Pierce K.A."/>
            <person name="Xavier R.J."/>
            <person name="Alm E.J."/>
        </authorList>
    </citation>
    <scope>NUCLEOTIDE SEQUENCE [LARGE SCALE GENOMIC DNA]</scope>
    <source>
        <strain evidence="3 4">BIOML-A198</strain>
    </source>
</reference>
<dbReference type="GO" id="GO:0005737">
    <property type="term" value="C:cytoplasm"/>
    <property type="evidence" value="ECO:0007669"/>
    <property type="project" value="TreeGrafter"/>
</dbReference>
<comment type="similarity">
    <text evidence="1">Belongs to the metallophosphoesterase superfamily. YfcE family.</text>
</comment>
<sequence>MRIGVIADIHGNLHALKAIIRDLNKAGISDYIIAGDLIADCSQPNEVLDYIKTLNATVIKGNREDYVLSYLKGENQHWRNYEQMASVVWTAKTLTKENVEYIKGLSDSCVRSCGKCGCIRIVHGSPFHISEHLYEDKEQDRLLEAVQACQTEVLVCGHSHRPWKKEVNQTLVLNPGAAGVHFNQWSGAEYAILSFENGKWQASHHIALYSVEDFKQTMHKSSLYEVAPIWARLIVQSIEEGFNANINFLRSFEATDFHDGLIENEVWNQRAKVWFNFEINHHHGNN</sequence>
<proteinExistence type="inferred from homology"/>
<dbReference type="PANTHER" id="PTHR42850">
    <property type="entry name" value="METALLOPHOSPHOESTERASE"/>
    <property type="match status" value="1"/>
</dbReference>
<evidence type="ECO:0000313" key="4">
    <source>
        <dbReference type="Proteomes" id="UP000487649"/>
    </source>
</evidence>
<dbReference type="InterPro" id="IPR029052">
    <property type="entry name" value="Metallo-depent_PP-like"/>
</dbReference>
<dbReference type="Pfam" id="PF12850">
    <property type="entry name" value="Metallophos_2"/>
    <property type="match status" value="1"/>
</dbReference>
<protein>
    <submittedName>
        <fullName evidence="3">Metallophosphoesterase</fullName>
    </submittedName>
</protein>
<accession>A0A9X4XC09</accession>
<dbReference type="Gene3D" id="3.60.21.10">
    <property type="match status" value="1"/>
</dbReference>
<name>A0A9X4XC09_9FIRM</name>
<gene>
    <name evidence="3" type="ORF">GMA92_03870</name>
</gene>
<comment type="caution">
    <text evidence="3">The sequence shown here is derived from an EMBL/GenBank/DDBJ whole genome shotgun (WGS) entry which is preliminary data.</text>
</comment>
<evidence type="ECO:0000256" key="1">
    <source>
        <dbReference type="ARBA" id="ARBA00008950"/>
    </source>
</evidence>
<dbReference type="GO" id="GO:0016791">
    <property type="term" value="F:phosphatase activity"/>
    <property type="evidence" value="ECO:0007669"/>
    <property type="project" value="TreeGrafter"/>
</dbReference>
<dbReference type="RefSeq" id="WP_006784685.1">
    <property type="nucleotide sequence ID" value="NZ_CP053187.1"/>
</dbReference>
<dbReference type="AlphaFoldDB" id="A0A9X4XC09"/>
<dbReference type="GeneID" id="60059765"/>
<dbReference type="SUPFAM" id="SSF56300">
    <property type="entry name" value="Metallo-dependent phosphatases"/>
    <property type="match status" value="1"/>
</dbReference>
<evidence type="ECO:0000259" key="2">
    <source>
        <dbReference type="Pfam" id="PF12850"/>
    </source>
</evidence>